<keyword evidence="2" id="KW-1185">Reference proteome</keyword>
<dbReference type="PANTHER" id="PTHR36503">
    <property type="entry name" value="BLR2520 PROTEIN"/>
    <property type="match status" value="1"/>
</dbReference>
<accession>A0A402DNM4</accession>
<dbReference type="OrthoDB" id="4825162at2"/>
<reference evidence="1 2" key="1">
    <citation type="submission" date="2019-01" db="EMBL/GenBank/DDBJ databases">
        <title>Draft genome sequence of Cellulomonas takizawaensis strain TKZ-21.</title>
        <authorList>
            <person name="Yamamura H."/>
            <person name="Hayashi T."/>
            <person name="Hamada M."/>
            <person name="Serisawa Y."/>
            <person name="Matsuyama K."/>
            <person name="Nakagawa Y."/>
            <person name="Otoguro M."/>
            <person name="Yanagida F."/>
            <person name="Hayakawa M."/>
        </authorList>
    </citation>
    <scope>NUCLEOTIDE SEQUENCE [LARGE SCALE GENOMIC DNA]</scope>
    <source>
        <strain evidence="1 2">NBRC12680</strain>
    </source>
</reference>
<comment type="caution">
    <text evidence="1">The sequence shown here is derived from an EMBL/GenBank/DDBJ whole genome shotgun (WGS) entry which is preliminary data.</text>
</comment>
<dbReference type="Proteomes" id="UP000289954">
    <property type="component" value="Unassembled WGS sequence"/>
</dbReference>
<sequence length="207" mass="21111">MTDIAHVTLEVTDQASAEAFYRTVFGPDLPVQVRGSDAPTTGFRGFTVGVDLRGPAAVDDVFARALAAGATAIKPPEAQQWGGYSGVLRAPDGSVWKLATSAAPGAGGADPTIERVVLLLGVADVAASTRAYVDRGFEVAKDYGQYVELEPGDGAVTLGLYERTGLAAEFGVDPEGSGAHGLAIGVVGGGFVDVDGFAWETAPALEA</sequence>
<organism evidence="1 2">
    <name type="scientific">Cellulomonas biazotea</name>
    <dbReference type="NCBI Taxonomy" id="1709"/>
    <lineage>
        <taxon>Bacteria</taxon>
        <taxon>Bacillati</taxon>
        <taxon>Actinomycetota</taxon>
        <taxon>Actinomycetes</taxon>
        <taxon>Micrococcales</taxon>
        <taxon>Cellulomonadaceae</taxon>
        <taxon>Cellulomonas</taxon>
    </lineage>
</organism>
<proteinExistence type="predicted"/>
<evidence type="ECO:0000313" key="1">
    <source>
        <dbReference type="EMBL" id="GCE75733.1"/>
    </source>
</evidence>
<protein>
    <submittedName>
        <fullName evidence="1">Glyoxalase</fullName>
    </submittedName>
</protein>
<gene>
    <name evidence="1" type="ORF">CBZ_07890</name>
</gene>
<dbReference type="EMBL" id="BIMR01000041">
    <property type="protein sequence ID" value="GCE75733.1"/>
    <property type="molecule type" value="Genomic_DNA"/>
</dbReference>
<evidence type="ECO:0000313" key="2">
    <source>
        <dbReference type="Proteomes" id="UP000289954"/>
    </source>
</evidence>
<name>A0A402DNM4_9CELL</name>
<dbReference type="InterPro" id="IPR029068">
    <property type="entry name" value="Glyas_Bleomycin-R_OHBP_Dase"/>
</dbReference>
<dbReference type="Gene3D" id="3.10.180.10">
    <property type="entry name" value="2,3-Dihydroxybiphenyl 1,2-Dioxygenase, domain 1"/>
    <property type="match status" value="1"/>
</dbReference>
<dbReference type="SUPFAM" id="SSF54593">
    <property type="entry name" value="Glyoxalase/Bleomycin resistance protein/Dihydroxybiphenyl dioxygenase"/>
    <property type="match status" value="2"/>
</dbReference>
<dbReference type="RefSeq" id="WP_130780330.1">
    <property type="nucleotide sequence ID" value="NZ_BIMR01000041.1"/>
</dbReference>
<dbReference type="AlphaFoldDB" id="A0A402DNM4"/>
<dbReference type="PANTHER" id="PTHR36503:SF1">
    <property type="entry name" value="BLR2520 PROTEIN"/>
    <property type="match status" value="1"/>
</dbReference>